<evidence type="ECO:0000313" key="2">
    <source>
        <dbReference type="Proteomes" id="UP000602905"/>
    </source>
</evidence>
<dbReference type="Proteomes" id="UP000602905">
    <property type="component" value="Unassembled WGS sequence"/>
</dbReference>
<sequence>MWRLQQAVGAMDLDTEPDLDNNNNDSFNLGIELAENNCNMLLLVEVDFTKFKDPIEQIAGAVNDLEIPNPTFYKLPLLHKLICKTPPVGVQRWPNPLEDNLNSDLGKQLELGYPEIDGPNCDPEYVEQDNVPRVDPDNEPMLTKDEMRQALEFDFGNMLDNELNAMHE</sequence>
<accession>A0A8H7LVZ5</accession>
<feature type="non-terminal residue" evidence="1">
    <location>
        <position position="168"/>
    </location>
</feature>
<protein>
    <submittedName>
        <fullName evidence="1">Uncharacterized protein</fullName>
    </submittedName>
</protein>
<reference evidence="1" key="1">
    <citation type="submission" date="2020-09" db="EMBL/GenBank/DDBJ databases">
        <title>Comparative genome analyses of four rice-infecting Rhizoctonia solani isolates reveal extensive enrichment of homogalacturonan modification genes.</title>
        <authorList>
            <person name="Lee D.-Y."/>
            <person name="Jeon J."/>
            <person name="Kim K.-T."/>
            <person name="Cheong K."/>
            <person name="Song H."/>
            <person name="Choi G."/>
            <person name="Ko J."/>
            <person name="Opiyo S.O."/>
            <person name="Zuo S."/>
            <person name="Madhav S."/>
            <person name="Lee Y.-H."/>
            <person name="Wang G.-L."/>
        </authorList>
    </citation>
    <scope>NUCLEOTIDE SEQUENCE</scope>
    <source>
        <strain evidence="1">AG1-IA WGL</strain>
    </source>
</reference>
<dbReference type="OrthoDB" id="3257409at2759"/>
<proteinExistence type="predicted"/>
<name>A0A8H7LVZ5_9AGAM</name>
<organism evidence="1 2">
    <name type="scientific">Rhizoctonia solani</name>
    <dbReference type="NCBI Taxonomy" id="456999"/>
    <lineage>
        <taxon>Eukaryota</taxon>
        <taxon>Fungi</taxon>
        <taxon>Dikarya</taxon>
        <taxon>Basidiomycota</taxon>
        <taxon>Agaricomycotina</taxon>
        <taxon>Agaricomycetes</taxon>
        <taxon>Cantharellales</taxon>
        <taxon>Ceratobasidiaceae</taxon>
        <taxon>Rhizoctonia</taxon>
    </lineage>
</organism>
<dbReference type="AlphaFoldDB" id="A0A8H7LVZ5"/>
<dbReference type="EMBL" id="JACYCD010000018">
    <property type="protein sequence ID" value="KAF8714222.1"/>
    <property type="molecule type" value="Genomic_DNA"/>
</dbReference>
<comment type="caution">
    <text evidence="1">The sequence shown here is derived from an EMBL/GenBank/DDBJ whole genome shotgun (WGS) entry which is preliminary data.</text>
</comment>
<evidence type="ECO:0000313" key="1">
    <source>
        <dbReference type="EMBL" id="KAF8714222.1"/>
    </source>
</evidence>
<gene>
    <name evidence="1" type="ORF">RHS03_00376</name>
</gene>